<dbReference type="EMBL" id="BJWL01000384">
    <property type="protein sequence ID" value="GFS41644.1"/>
    <property type="molecule type" value="Genomic_DNA"/>
</dbReference>
<organism evidence="2 3">
    <name type="scientific">Actinidia rufa</name>
    <dbReference type="NCBI Taxonomy" id="165716"/>
    <lineage>
        <taxon>Eukaryota</taxon>
        <taxon>Viridiplantae</taxon>
        <taxon>Streptophyta</taxon>
        <taxon>Embryophyta</taxon>
        <taxon>Tracheophyta</taxon>
        <taxon>Spermatophyta</taxon>
        <taxon>Magnoliopsida</taxon>
        <taxon>eudicotyledons</taxon>
        <taxon>Gunneridae</taxon>
        <taxon>Pentapetalae</taxon>
        <taxon>asterids</taxon>
        <taxon>Ericales</taxon>
        <taxon>Actinidiaceae</taxon>
        <taxon>Actinidia</taxon>
    </lineage>
</organism>
<dbReference type="GO" id="GO:0004568">
    <property type="term" value="F:chitinase activity"/>
    <property type="evidence" value="ECO:0007669"/>
    <property type="project" value="TreeGrafter"/>
</dbReference>
<dbReference type="Gene3D" id="3.20.20.80">
    <property type="entry name" value="Glycosidases"/>
    <property type="match status" value="1"/>
</dbReference>
<dbReference type="PROSITE" id="PS51910">
    <property type="entry name" value="GH18_2"/>
    <property type="match status" value="1"/>
</dbReference>
<dbReference type="Proteomes" id="UP000585474">
    <property type="component" value="Unassembled WGS sequence"/>
</dbReference>
<dbReference type="PANTHER" id="PTHR11177">
    <property type="entry name" value="CHITINASE"/>
    <property type="match status" value="1"/>
</dbReference>
<protein>
    <recommendedName>
        <fullName evidence="1">GH18 domain-containing protein</fullName>
    </recommendedName>
</protein>
<evidence type="ECO:0000259" key="1">
    <source>
        <dbReference type="PROSITE" id="PS51910"/>
    </source>
</evidence>
<dbReference type="InterPro" id="IPR011583">
    <property type="entry name" value="Chitinase_II/V-like_cat"/>
</dbReference>
<dbReference type="InterPro" id="IPR029070">
    <property type="entry name" value="Chitinase_insertion_sf"/>
</dbReference>
<dbReference type="Gene3D" id="3.10.50.10">
    <property type="match status" value="1"/>
</dbReference>
<dbReference type="InterPro" id="IPR001223">
    <property type="entry name" value="Glyco_hydro18_cat"/>
</dbReference>
<dbReference type="Pfam" id="PF00704">
    <property type="entry name" value="Glyco_hydro_18"/>
    <property type="match status" value="1"/>
</dbReference>
<sequence>MGNFTTTLHTERPPTKALLSIRGGVSSPDTFATIASTPDNRAAFIKSSIGVARKYDFVGLDVDWEFPPTPQDMSNLAVLFSAWRAAIDMESNASGKPQLLLSAAVYIASNFFLSSTARTYPGDAILKNLDFENPMCYDYRGAWDASVTGAQALLFGKASNISTSHGISTWIQNGVPQEKLVMGMPMYGRTWQLKDPRYHGIGDPVQLNWTRQCRQGRSQKKMSVGSKLYL</sequence>
<dbReference type="GO" id="GO:0005975">
    <property type="term" value="P:carbohydrate metabolic process"/>
    <property type="evidence" value="ECO:0007669"/>
    <property type="project" value="InterPro"/>
</dbReference>
<name>A0A7J0DSQ3_9ERIC</name>
<dbReference type="InterPro" id="IPR017853">
    <property type="entry name" value="GH"/>
</dbReference>
<comment type="caution">
    <text evidence="2">The sequence shown here is derived from an EMBL/GenBank/DDBJ whole genome shotgun (WGS) entry which is preliminary data.</text>
</comment>
<dbReference type="SUPFAM" id="SSF51445">
    <property type="entry name" value="(Trans)glycosidases"/>
    <property type="match status" value="1"/>
</dbReference>
<evidence type="ECO:0000313" key="3">
    <source>
        <dbReference type="Proteomes" id="UP000585474"/>
    </source>
</evidence>
<accession>A0A7J0DSQ3</accession>
<gene>
    <name evidence="2" type="ORF">Acr_00g0075500</name>
</gene>
<feature type="domain" description="GH18" evidence="1">
    <location>
        <begin position="1"/>
        <end position="230"/>
    </location>
</feature>
<reference evidence="3" key="1">
    <citation type="submission" date="2019-07" db="EMBL/GenBank/DDBJ databases">
        <title>De Novo Assembly of kiwifruit Actinidia rufa.</title>
        <authorList>
            <person name="Sugita-Konishi S."/>
            <person name="Sato K."/>
            <person name="Mori E."/>
            <person name="Abe Y."/>
            <person name="Kisaki G."/>
            <person name="Hamano K."/>
            <person name="Suezawa K."/>
            <person name="Otani M."/>
            <person name="Fukuda T."/>
            <person name="Manabe T."/>
            <person name="Gomi K."/>
            <person name="Tabuchi M."/>
            <person name="Akimitsu K."/>
            <person name="Kataoka I."/>
        </authorList>
    </citation>
    <scope>NUCLEOTIDE SEQUENCE [LARGE SCALE GENOMIC DNA]</scope>
    <source>
        <strain evidence="3">cv. Fuchu</strain>
    </source>
</reference>
<dbReference type="OrthoDB" id="76388at2759"/>
<evidence type="ECO:0000313" key="2">
    <source>
        <dbReference type="EMBL" id="GFS41644.1"/>
    </source>
</evidence>
<keyword evidence="3" id="KW-1185">Reference proteome</keyword>
<dbReference type="GO" id="GO:0006032">
    <property type="term" value="P:chitin catabolic process"/>
    <property type="evidence" value="ECO:0007669"/>
    <property type="project" value="TreeGrafter"/>
</dbReference>
<proteinExistence type="predicted"/>
<dbReference type="PANTHER" id="PTHR11177:SF368">
    <property type="entry name" value="GH18 DOMAIN-CONTAINING PROTEIN"/>
    <property type="match status" value="1"/>
</dbReference>
<dbReference type="GO" id="GO:0005576">
    <property type="term" value="C:extracellular region"/>
    <property type="evidence" value="ECO:0007669"/>
    <property type="project" value="TreeGrafter"/>
</dbReference>
<dbReference type="AlphaFoldDB" id="A0A7J0DSQ3"/>
<dbReference type="GO" id="GO:0008061">
    <property type="term" value="F:chitin binding"/>
    <property type="evidence" value="ECO:0007669"/>
    <property type="project" value="InterPro"/>
</dbReference>
<dbReference type="InterPro" id="IPR050314">
    <property type="entry name" value="Glycosyl_Hydrlase_18"/>
</dbReference>
<dbReference type="SMART" id="SM00636">
    <property type="entry name" value="Glyco_18"/>
    <property type="match status" value="1"/>
</dbReference>